<dbReference type="Proteomes" id="UP000694845">
    <property type="component" value="Unplaced"/>
</dbReference>
<dbReference type="GeneID" id="110989330"/>
<keyword evidence="3" id="KW-1185">Reference proteome</keyword>
<evidence type="ECO:0000313" key="4">
    <source>
        <dbReference type="RefSeq" id="XP_022109329.1"/>
    </source>
</evidence>
<dbReference type="PANTHER" id="PTHR31594:SF16">
    <property type="entry name" value="SI:CH211-281L24.3"/>
    <property type="match status" value="1"/>
</dbReference>
<dbReference type="InterPro" id="IPR003961">
    <property type="entry name" value="FN3_dom"/>
</dbReference>
<dbReference type="Pfam" id="PF00041">
    <property type="entry name" value="fn3"/>
    <property type="match status" value="2"/>
</dbReference>
<dbReference type="CDD" id="cd00063">
    <property type="entry name" value="FN3"/>
    <property type="match status" value="2"/>
</dbReference>
<dbReference type="Gene3D" id="3.40.50.300">
    <property type="entry name" value="P-loop containing nucleotide triphosphate hydrolases"/>
    <property type="match status" value="1"/>
</dbReference>
<organism evidence="3 5">
    <name type="scientific">Acanthaster planci</name>
    <name type="common">Crown-of-thorns starfish</name>
    <dbReference type="NCBI Taxonomy" id="133434"/>
    <lineage>
        <taxon>Eukaryota</taxon>
        <taxon>Metazoa</taxon>
        <taxon>Echinodermata</taxon>
        <taxon>Eleutherozoa</taxon>
        <taxon>Asterozoa</taxon>
        <taxon>Asteroidea</taxon>
        <taxon>Valvatacea</taxon>
        <taxon>Valvatida</taxon>
        <taxon>Acanthasteridae</taxon>
        <taxon>Acanthaster</taxon>
    </lineage>
</organism>
<dbReference type="RefSeq" id="XP_022109330.1">
    <property type="nucleotide sequence ID" value="XM_022253638.1"/>
</dbReference>
<protein>
    <submittedName>
        <fullName evidence="4 5">Stonustoxin subunit beta-like</fullName>
    </submittedName>
</protein>
<dbReference type="InterPro" id="IPR027417">
    <property type="entry name" value="P-loop_NTPase"/>
</dbReference>
<dbReference type="GO" id="GO:0005525">
    <property type="term" value="F:GTP binding"/>
    <property type="evidence" value="ECO:0007669"/>
    <property type="project" value="UniProtKB-KW"/>
</dbReference>
<gene>
    <name evidence="4 5" type="primary">LOC110989330</name>
</gene>
<dbReference type="InterPro" id="IPR048997">
    <property type="entry name" value="Stonustoxin-like_helical"/>
</dbReference>
<dbReference type="InterPro" id="IPR030379">
    <property type="entry name" value="G_SEPTIN_dom"/>
</dbReference>
<reference evidence="4 5" key="1">
    <citation type="submission" date="2025-04" db="UniProtKB">
        <authorList>
            <consortium name="RefSeq"/>
        </authorList>
    </citation>
    <scope>IDENTIFICATION</scope>
</reference>
<dbReference type="InterPro" id="IPR040581">
    <property type="entry name" value="Thioredoxin_11"/>
</dbReference>
<feature type="domain" description="Fibronectin type-III" evidence="2">
    <location>
        <begin position="507"/>
        <end position="607"/>
    </location>
</feature>
<keyword evidence="1" id="KW-0547">Nucleotide-binding</keyword>
<dbReference type="InterPro" id="IPR036116">
    <property type="entry name" value="FN3_sf"/>
</dbReference>
<dbReference type="PROSITE" id="PS50853">
    <property type="entry name" value="FN3"/>
    <property type="match status" value="2"/>
</dbReference>
<feature type="domain" description="Fibronectin type-III" evidence="2">
    <location>
        <begin position="609"/>
        <end position="710"/>
    </location>
</feature>
<dbReference type="InterPro" id="IPR056072">
    <property type="entry name" value="SNTX_MACPF/CDC-like_dom"/>
</dbReference>
<evidence type="ECO:0000259" key="2">
    <source>
        <dbReference type="PROSITE" id="PS50853"/>
    </source>
</evidence>
<dbReference type="AlphaFoldDB" id="A0A8B7ZX39"/>
<dbReference type="PANTHER" id="PTHR31594">
    <property type="entry name" value="AIG1-TYPE G DOMAIN-CONTAINING PROTEIN"/>
    <property type="match status" value="1"/>
</dbReference>
<dbReference type="SUPFAM" id="SSF49265">
    <property type="entry name" value="Fibronectin type III"/>
    <property type="match status" value="1"/>
</dbReference>
<dbReference type="RefSeq" id="XP_022109329.1">
    <property type="nucleotide sequence ID" value="XM_022253637.1"/>
</dbReference>
<dbReference type="OMA" id="FVCKANE"/>
<sequence>MAEQGVLELATLGRPMQLGMLYDCRRDSLIPGLTLWDPAVLQNDRDVRPQPSTQYDIMSSDRVDDKASSLNISASLRASFLGGLIEVKGSAKFLHDKKSSIKQARLTLHYKTTTRFEQLTMKHLGAHNVQHSDIFDQGTATHVVTGILYGAHAFFVFDRDCTREEEIKDVQGRMHGMVKRIASFEAGGEGSLEEGGREGVDKMRCSFHGDFNLENNPASYQDAVSVYTKLPLMLGRDGEYAVPIRAWLYPLDKLDQKAAKLTRQISVNLISQSQEILEGLEDVGVKCDDMIMSDICRDFPQFREKFGPFKQKIVQYKLYLQEYLVQALPAIRGGSVEENTLADFIRNSVQSPFGLEQLNGWVTSKEKEMNVVKAYMKLFSGIQIIRSQADLDELVLDPLVSNAVCFVFPLDGPEQYFEALSQHLQSADGPASNLSIHSDWFADKSASANMRSDARGFAEFCRANAGAETNETVFAVTGFGADVGGTGSILLYEEGVLTTKGFKPPSKPGKPSIQSKTNDEVTLEWLPPEMGLSEVERYEVQYQETGKGLRSTSPWDWQKSCTRSDTRQITIQNLKPLTTYEFQVVAVCRVGVSQVSESSDPCTTLPAGPPIRVRKHAVSETCLTIVWDPPAVLGEGVQVENYVVRYTQVSALSIAGPNQDVVKSTSADTCLFIIDDLKPNEPYRIWVSAQCGSAGNGVESEPLEIATDQAHQPAKYAKRIAKTAEVLSEGCESTGTPTILKIPLDQHSTGSGGNYLSFSFGKKTSMVQQHKVIMVVGATGAGKSTLINGMINYILKVDWKDGFRFKIVDQRGEGPESQAHSQTQIISAYTVYENKHLNVPYTLTIIDTPGFGDTRGIERDRAIVDQIRDFFSLSEAHKVDHIDAIGFVAQSSQARLTHTQRYVFDSILSVFGKDISSNILLLVTFCDGQKPPVVDAVKEADIPCSNSMFKFNNSALFASNGISKGLETGGKAFTDTNDITKKIISTGCSGGWECKACGTSSTP</sequence>
<dbReference type="Pfam" id="PF18078">
    <property type="entry name" value="Thioredoxin_11"/>
    <property type="match status" value="1"/>
</dbReference>
<evidence type="ECO:0000313" key="5">
    <source>
        <dbReference type="RefSeq" id="XP_022109330.1"/>
    </source>
</evidence>
<dbReference type="Gene3D" id="2.60.40.10">
    <property type="entry name" value="Immunoglobulins"/>
    <property type="match status" value="2"/>
</dbReference>
<dbReference type="InterPro" id="IPR052090">
    <property type="entry name" value="Cytolytic_pore-forming_toxin"/>
</dbReference>
<dbReference type="SMART" id="SM00060">
    <property type="entry name" value="FN3"/>
    <property type="match status" value="2"/>
</dbReference>
<dbReference type="Pfam" id="PF00735">
    <property type="entry name" value="Septin"/>
    <property type="match status" value="1"/>
</dbReference>
<keyword evidence="1" id="KW-0342">GTP-binding</keyword>
<dbReference type="InterPro" id="IPR013783">
    <property type="entry name" value="Ig-like_fold"/>
</dbReference>
<dbReference type="Pfam" id="PF24674">
    <property type="entry name" value="MACPF_SNTX"/>
    <property type="match status" value="1"/>
</dbReference>
<dbReference type="SUPFAM" id="SSF52540">
    <property type="entry name" value="P-loop containing nucleoside triphosphate hydrolases"/>
    <property type="match status" value="1"/>
</dbReference>
<dbReference type="Pfam" id="PF21109">
    <property type="entry name" value="Stonustoxin_helical"/>
    <property type="match status" value="1"/>
</dbReference>
<dbReference type="OrthoDB" id="8954335at2759"/>
<accession>A0A8B7ZX39</accession>
<comment type="similarity">
    <text evidence="1">Belongs to the TRAFAC class TrmE-Era-EngA-EngB-Septin-like GTPase superfamily. Septin GTPase family.</text>
</comment>
<dbReference type="KEGG" id="aplc:110989330"/>
<evidence type="ECO:0000313" key="3">
    <source>
        <dbReference type="Proteomes" id="UP000694845"/>
    </source>
</evidence>
<proteinExistence type="inferred from homology"/>
<evidence type="ECO:0000256" key="1">
    <source>
        <dbReference type="RuleBase" id="RU004560"/>
    </source>
</evidence>
<name>A0A8B7ZX39_ACAPL</name>